<accession>A0A9W6W3X7</accession>
<dbReference type="InterPro" id="IPR005119">
    <property type="entry name" value="LysR_subst-bd"/>
</dbReference>
<evidence type="ECO:0000259" key="5">
    <source>
        <dbReference type="Pfam" id="PF03466"/>
    </source>
</evidence>
<dbReference type="EMBL" id="BSTK01000016">
    <property type="protein sequence ID" value="GLY90440.1"/>
    <property type="molecule type" value="Genomic_DNA"/>
</dbReference>
<evidence type="ECO:0000313" key="6">
    <source>
        <dbReference type="EMBL" id="GLY90440.1"/>
    </source>
</evidence>
<protein>
    <recommendedName>
        <fullName evidence="5">LysR substrate-binding domain-containing protein</fullName>
    </recommendedName>
</protein>
<organism evidence="6 7">
    <name type="scientific">Actinoallomurus iriomotensis</name>
    <dbReference type="NCBI Taxonomy" id="478107"/>
    <lineage>
        <taxon>Bacteria</taxon>
        <taxon>Bacillati</taxon>
        <taxon>Actinomycetota</taxon>
        <taxon>Actinomycetes</taxon>
        <taxon>Streptosporangiales</taxon>
        <taxon>Thermomonosporaceae</taxon>
        <taxon>Actinoallomurus</taxon>
    </lineage>
</organism>
<dbReference type="Gene3D" id="3.40.190.10">
    <property type="entry name" value="Periplasmic binding protein-like II"/>
    <property type="match status" value="2"/>
</dbReference>
<keyword evidence="2" id="KW-0805">Transcription regulation</keyword>
<evidence type="ECO:0000256" key="3">
    <source>
        <dbReference type="ARBA" id="ARBA00023125"/>
    </source>
</evidence>
<dbReference type="RefSeq" id="WP_285581363.1">
    <property type="nucleotide sequence ID" value="NZ_BSTK01000016.1"/>
</dbReference>
<dbReference type="AlphaFoldDB" id="A0A9W6W3X7"/>
<dbReference type="SUPFAM" id="SSF53850">
    <property type="entry name" value="Periplasmic binding protein-like II"/>
    <property type="match status" value="1"/>
</dbReference>
<dbReference type="PANTHER" id="PTHR30346:SF0">
    <property type="entry name" value="HCA OPERON TRANSCRIPTIONAL ACTIVATOR HCAR"/>
    <property type="match status" value="1"/>
</dbReference>
<name>A0A9W6W3X7_9ACTN</name>
<dbReference type="GO" id="GO:0003677">
    <property type="term" value="F:DNA binding"/>
    <property type="evidence" value="ECO:0007669"/>
    <property type="project" value="UniProtKB-KW"/>
</dbReference>
<keyword evidence="7" id="KW-1185">Reference proteome</keyword>
<evidence type="ECO:0000313" key="7">
    <source>
        <dbReference type="Proteomes" id="UP001165074"/>
    </source>
</evidence>
<evidence type="ECO:0000256" key="4">
    <source>
        <dbReference type="ARBA" id="ARBA00023163"/>
    </source>
</evidence>
<evidence type="ECO:0000256" key="1">
    <source>
        <dbReference type="ARBA" id="ARBA00009437"/>
    </source>
</evidence>
<dbReference type="Proteomes" id="UP001165074">
    <property type="component" value="Unassembled WGS sequence"/>
</dbReference>
<sequence length="226" mass="24892">MLRDEGRAMLRRCGELTERVRAAGSGRSGRLRVAYTRSAADLGAQRMVREFRRRWPDVEVATSTGWTTRNVQMLAADETDVAFVRTPVAGDGLAVRHLADEELAAVLPAAHPLARRRRVRPEWLRDEAVILWPRAQGPGFHDRIVEQVWPSSRPNVVLEEPEAESILAAVADGLGVAVLDHGRARKVRLPGVVVRRFTEPAPTAGLGVAWRANDPSPTLARLLASL</sequence>
<dbReference type="GO" id="GO:0032993">
    <property type="term" value="C:protein-DNA complex"/>
    <property type="evidence" value="ECO:0007669"/>
    <property type="project" value="TreeGrafter"/>
</dbReference>
<feature type="domain" description="LysR substrate-binding" evidence="5">
    <location>
        <begin position="25"/>
        <end position="224"/>
    </location>
</feature>
<dbReference type="PANTHER" id="PTHR30346">
    <property type="entry name" value="TRANSCRIPTIONAL DUAL REGULATOR HCAR-RELATED"/>
    <property type="match status" value="1"/>
</dbReference>
<gene>
    <name evidence="6" type="ORF">Airi02_083690</name>
</gene>
<reference evidence="6" key="1">
    <citation type="submission" date="2023-03" db="EMBL/GenBank/DDBJ databases">
        <title>Actinoallomurus iriomotensis NBRC 103684.</title>
        <authorList>
            <person name="Ichikawa N."/>
            <person name="Sato H."/>
            <person name="Tonouchi N."/>
        </authorList>
    </citation>
    <scope>NUCLEOTIDE SEQUENCE</scope>
    <source>
        <strain evidence="6">NBRC 103684</strain>
    </source>
</reference>
<evidence type="ECO:0000256" key="2">
    <source>
        <dbReference type="ARBA" id="ARBA00023015"/>
    </source>
</evidence>
<dbReference type="Pfam" id="PF03466">
    <property type="entry name" value="LysR_substrate"/>
    <property type="match status" value="1"/>
</dbReference>
<keyword evidence="3" id="KW-0238">DNA-binding</keyword>
<comment type="similarity">
    <text evidence="1">Belongs to the LysR transcriptional regulatory family.</text>
</comment>
<comment type="caution">
    <text evidence="6">The sequence shown here is derived from an EMBL/GenBank/DDBJ whole genome shotgun (WGS) entry which is preliminary data.</text>
</comment>
<keyword evidence="4" id="KW-0804">Transcription</keyword>
<proteinExistence type="inferred from homology"/>
<dbReference type="CDD" id="cd08414">
    <property type="entry name" value="PBP2_LTTR_aromatics_like"/>
    <property type="match status" value="1"/>
</dbReference>
<dbReference type="GO" id="GO:0003700">
    <property type="term" value="F:DNA-binding transcription factor activity"/>
    <property type="evidence" value="ECO:0007669"/>
    <property type="project" value="TreeGrafter"/>
</dbReference>